<dbReference type="EMBL" id="VCEJ01000013">
    <property type="protein sequence ID" value="TLU96996.1"/>
    <property type="molecule type" value="Genomic_DNA"/>
</dbReference>
<evidence type="ECO:0008006" key="3">
    <source>
        <dbReference type="Google" id="ProtNLM"/>
    </source>
</evidence>
<organism evidence="1 2">
    <name type="scientific">Dyadobacter luticola</name>
    <dbReference type="NCBI Taxonomy" id="1979387"/>
    <lineage>
        <taxon>Bacteria</taxon>
        <taxon>Pseudomonadati</taxon>
        <taxon>Bacteroidota</taxon>
        <taxon>Cytophagia</taxon>
        <taxon>Cytophagales</taxon>
        <taxon>Spirosomataceae</taxon>
        <taxon>Dyadobacter</taxon>
    </lineage>
</organism>
<dbReference type="RefSeq" id="WP_138368570.1">
    <property type="nucleotide sequence ID" value="NZ_VCEJ01000013.1"/>
</dbReference>
<gene>
    <name evidence="1" type="ORF">FEN17_27135</name>
</gene>
<evidence type="ECO:0000313" key="1">
    <source>
        <dbReference type="EMBL" id="TLU96996.1"/>
    </source>
</evidence>
<accession>A0A5R9KLR7</accession>
<sequence length="108" mass="12238">MESFANVSNLYQVAEIELIYKSKVQASQRPKIESSKDAYKVLMQSWNPDRLEFIEEFKILLLNNASRVLGIFEVSKGGIVCTPFLRQLLVVVFPFSSAGLSIQKVSYC</sequence>
<dbReference type="Gene3D" id="3.40.140.10">
    <property type="entry name" value="Cytidine Deaminase, domain 2"/>
    <property type="match status" value="1"/>
</dbReference>
<protein>
    <recommendedName>
        <fullName evidence="3">RadC-like JAB domain-containing protein</fullName>
    </recommendedName>
</protein>
<dbReference type="AlphaFoldDB" id="A0A5R9KLR7"/>
<reference evidence="1 2" key="1">
    <citation type="submission" date="2019-05" db="EMBL/GenBank/DDBJ databases">
        <authorList>
            <person name="Qu J.-H."/>
        </authorList>
    </citation>
    <scope>NUCLEOTIDE SEQUENCE [LARGE SCALE GENOMIC DNA]</scope>
    <source>
        <strain evidence="1 2">T17</strain>
    </source>
</reference>
<keyword evidence="2" id="KW-1185">Reference proteome</keyword>
<proteinExistence type="predicted"/>
<name>A0A5R9KLR7_9BACT</name>
<dbReference type="OrthoDB" id="9804482at2"/>
<dbReference type="Proteomes" id="UP000306402">
    <property type="component" value="Unassembled WGS sequence"/>
</dbReference>
<evidence type="ECO:0000313" key="2">
    <source>
        <dbReference type="Proteomes" id="UP000306402"/>
    </source>
</evidence>
<comment type="caution">
    <text evidence="1">The sequence shown here is derived from an EMBL/GenBank/DDBJ whole genome shotgun (WGS) entry which is preliminary data.</text>
</comment>